<gene>
    <name evidence="2" type="ORF">C9I57_28460</name>
</gene>
<dbReference type="InterPro" id="IPR003779">
    <property type="entry name" value="CMD-like"/>
</dbReference>
<dbReference type="Gene3D" id="1.20.1290.10">
    <property type="entry name" value="AhpD-like"/>
    <property type="match status" value="1"/>
</dbReference>
<dbReference type="InterPro" id="IPR029032">
    <property type="entry name" value="AhpD-like"/>
</dbReference>
<evidence type="ECO:0000313" key="3">
    <source>
        <dbReference type="Proteomes" id="UP000240638"/>
    </source>
</evidence>
<accession>A0A2T3XLP2</accession>
<name>A0A2T3XLP2_9BURK</name>
<dbReference type="AlphaFoldDB" id="A0A2T3XLP2"/>
<protein>
    <submittedName>
        <fullName evidence="2">4-carboxymuconolactone decarboxylase</fullName>
    </submittedName>
</protein>
<dbReference type="PANTHER" id="PTHR33570:SF2">
    <property type="entry name" value="CARBOXYMUCONOLACTONE DECARBOXYLASE-LIKE DOMAIN-CONTAINING PROTEIN"/>
    <property type="match status" value="1"/>
</dbReference>
<dbReference type="Proteomes" id="UP000240638">
    <property type="component" value="Unassembled WGS sequence"/>
</dbReference>
<organism evidence="2 3">
    <name type="scientific">Trinickia symbiotica</name>
    <dbReference type="NCBI Taxonomy" id="863227"/>
    <lineage>
        <taxon>Bacteria</taxon>
        <taxon>Pseudomonadati</taxon>
        <taxon>Pseudomonadota</taxon>
        <taxon>Betaproteobacteria</taxon>
        <taxon>Burkholderiales</taxon>
        <taxon>Burkholderiaceae</taxon>
        <taxon>Trinickia</taxon>
    </lineage>
</organism>
<feature type="domain" description="Carboxymuconolactone decarboxylase-like" evidence="1">
    <location>
        <begin position="44"/>
        <end position="126"/>
    </location>
</feature>
<evidence type="ECO:0000259" key="1">
    <source>
        <dbReference type="Pfam" id="PF02627"/>
    </source>
</evidence>
<dbReference type="SUPFAM" id="SSF69118">
    <property type="entry name" value="AhpD-like"/>
    <property type="match status" value="1"/>
</dbReference>
<dbReference type="RefSeq" id="WP_107153900.1">
    <property type="nucleotide sequence ID" value="NZ_PYUC01000019.1"/>
</dbReference>
<dbReference type="EMBL" id="PYUC01000019">
    <property type="protein sequence ID" value="PTB17436.1"/>
    <property type="molecule type" value="Genomic_DNA"/>
</dbReference>
<dbReference type="GO" id="GO:0051920">
    <property type="term" value="F:peroxiredoxin activity"/>
    <property type="evidence" value="ECO:0007669"/>
    <property type="project" value="InterPro"/>
</dbReference>
<sequence length="135" mass="15334">MADNANSFVGSEKFEKGLKTRREVLGDEYVNRSLSSVDALGWPMQKLVTEYCWDEIWNRPGLDRRSRSLLNLGMIAALNRPHELRAHIRGGINNGLQPEEIQEVFLQVAVYCGFPAALDGWRIAREVLKEMGCDQ</sequence>
<comment type="caution">
    <text evidence="2">The sequence shown here is derived from an EMBL/GenBank/DDBJ whole genome shotgun (WGS) entry which is preliminary data.</text>
</comment>
<evidence type="ECO:0000313" key="2">
    <source>
        <dbReference type="EMBL" id="PTB17436.1"/>
    </source>
</evidence>
<dbReference type="InterPro" id="IPR052512">
    <property type="entry name" value="4CMD/NDH-1_regulator"/>
</dbReference>
<dbReference type="PANTHER" id="PTHR33570">
    <property type="entry name" value="4-CARBOXYMUCONOLACTONE DECARBOXYLASE FAMILY PROTEIN"/>
    <property type="match status" value="1"/>
</dbReference>
<reference evidence="2 3" key="1">
    <citation type="submission" date="2018-03" db="EMBL/GenBank/DDBJ databases">
        <title>Whole genome analyses suggest that Burkholderia sensu lato contains two further novel genera in the rhizoxinica-symbiotica group Mycetohabitans gen. nov., and Trinickia gen. nov.: implications for the evolution of diazotrophy and nodulation in the Burkholderiaceae.</title>
        <authorList>
            <person name="Estrada De Los Santos P."/>
            <person name="Palmer M."/>
            <person name="Chavez-Ramirez B."/>
            <person name="Steenkamp E.T."/>
            <person name="Hirsch A.M."/>
            <person name="Manyaka P."/>
            <person name="Maluk M."/>
            <person name="Lafos M."/>
            <person name="Crook M."/>
            <person name="Gross E."/>
            <person name="Simon M.F."/>
            <person name="Bueno Dos Reis Junior F."/>
            <person name="Poole P.S."/>
            <person name="Venter S.N."/>
            <person name="James E.K."/>
        </authorList>
    </citation>
    <scope>NUCLEOTIDE SEQUENCE [LARGE SCALE GENOMIC DNA]</scope>
    <source>
        <strain evidence="2 3">JPY-366</strain>
    </source>
</reference>
<proteinExistence type="predicted"/>
<dbReference type="Pfam" id="PF02627">
    <property type="entry name" value="CMD"/>
    <property type="match status" value="1"/>
</dbReference>